<evidence type="ECO:0000313" key="2">
    <source>
        <dbReference type="EMBL" id="MCI07298.1"/>
    </source>
</evidence>
<feature type="non-terminal residue" evidence="2">
    <location>
        <position position="1"/>
    </location>
</feature>
<feature type="region of interest" description="Disordered" evidence="1">
    <location>
        <begin position="42"/>
        <end position="116"/>
    </location>
</feature>
<dbReference type="PANTHER" id="PTHR46519">
    <property type="entry name" value="RING/U-BOX SUPERFAMILY PROTEIN"/>
    <property type="match status" value="1"/>
</dbReference>
<organism evidence="2 3">
    <name type="scientific">Trifolium medium</name>
    <dbReference type="NCBI Taxonomy" id="97028"/>
    <lineage>
        <taxon>Eukaryota</taxon>
        <taxon>Viridiplantae</taxon>
        <taxon>Streptophyta</taxon>
        <taxon>Embryophyta</taxon>
        <taxon>Tracheophyta</taxon>
        <taxon>Spermatophyta</taxon>
        <taxon>Magnoliopsida</taxon>
        <taxon>eudicotyledons</taxon>
        <taxon>Gunneridae</taxon>
        <taxon>Pentapetalae</taxon>
        <taxon>rosids</taxon>
        <taxon>fabids</taxon>
        <taxon>Fabales</taxon>
        <taxon>Fabaceae</taxon>
        <taxon>Papilionoideae</taxon>
        <taxon>50 kb inversion clade</taxon>
        <taxon>NPAAA clade</taxon>
        <taxon>Hologalegina</taxon>
        <taxon>IRL clade</taxon>
        <taxon>Trifolieae</taxon>
        <taxon>Trifolium</taxon>
    </lineage>
</organism>
<accession>A0A392P5H1</accession>
<dbReference type="Proteomes" id="UP000265520">
    <property type="component" value="Unassembled WGS sequence"/>
</dbReference>
<feature type="region of interest" description="Disordered" evidence="1">
    <location>
        <begin position="1"/>
        <end position="24"/>
    </location>
</feature>
<name>A0A392P5H1_9FABA</name>
<feature type="region of interest" description="Disordered" evidence="1">
    <location>
        <begin position="169"/>
        <end position="209"/>
    </location>
</feature>
<proteinExistence type="predicted"/>
<dbReference type="AlphaFoldDB" id="A0A392P5H1"/>
<feature type="compositionally biased region" description="Polar residues" evidence="1">
    <location>
        <begin position="51"/>
        <end position="65"/>
    </location>
</feature>
<protein>
    <submittedName>
        <fullName evidence="2">Protein neuralized</fullName>
    </submittedName>
</protein>
<feature type="compositionally biased region" description="Basic and acidic residues" evidence="1">
    <location>
        <begin position="179"/>
        <end position="209"/>
    </location>
</feature>
<dbReference type="PANTHER" id="PTHR46519:SF2">
    <property type="entry name" value="RING_U-BOX SUPERFAMILY PROTEIN"/>
    <property type="match status" value="1"/>
</dbReference>
<reference evidence="2 3" key="1">
    <citation type="journal article" date="2018" name="Front. Plant Sci.">
        <title>Red Clover (Trifolium pratense) and Zigzag Clover (T. medium) - A Picture of Genomic Similarities and Differences.</title>
        <authorList>
            <person name="Dluhosova J."/>
            <person name="Istvanek J."/>
            <person name="Nedelnik J."/>
            <person name="Repkova J."/>
        </authorList>
    </citation>
    <scope>NUCLEOTIDE SEQUENCE [LARGE SCALE GENOMIC DNA]</scope>
    <source>
        <strain evidence="3">cv. 10/8</strain>
        <tissue evidence="2">Leaf</tissue>
    </source>
</reference>
<evidence type="ECO:0000313" key="3">
    <source>
        <dbReference type="Proteomes" id="UP000265520"/>
    </source>
</evidence>
<sequence length="282" mass="32772">QSPTSGQEGAVERPSTQASSILQMWRELEDEHLLNRARERMRERLRRQRSSSDANTNVSSTMSDSRGSENRGSLGDASESENDYGTWSHDQIGSRNAHVNHNGSSREQSPDLGEVERERVRQIVRGWMESGISDHSSNVSQRNNNHRSEWLGETERERVRIVREWVQMTSQHRGSRGSRTRDAQVSESAQADRTRDMAADHDERQPEHVRRDMLRLRGRQALVDLLVRVERERQRELQGLLEHRAVSDFAHRNRIQVCCVPYQNSELSCNICFPWSWCFHFT</sequence>
<comment type="caution">
    <text evidence="2">The sequence shown here is derived from an EMBL/GenBank/DDBJ whole genome shotgun (WGS) entry which is preliminary data.</text>
</comment>
<evidence type="ECO:0000256" key="1">
    <source>
        <dbReference type="SAM" id="MobiDB-lite"/>
    </source>
</evidence>
<feature type="compositionally biased region" description="Polar residues" evidence="1">
    <location>
        <begin position="83"/>
        <end position="107"/>
    </location>
</feature>
<dbReference type="EMBL" id="LXQA010064901">
    <property type="protein sequence ID" value="MCI07298.1"/>
    <property type="molecule type" value="Genomic_DNA"/>
</dbReference>
<keyword evidence="3" id="KW-1185">Reference proteome</keyword>